<evidence type="ECO:0000256" key="4">
    <source>
        <dbReference type="ARBA" id="ARBA00023002"/>
    </source>
</evidence>
<keyword evidence="4 5" id="KW-0560">Oxidoreductase</keyword>
<accession>A0ABS9CKS8</accession>
<evidence type="ECO:0000256" key="5">
    <source>
        <dbReference type="PIRNR" id="PIRNR005426"/>
    </source>
</evidence>
<dbReference type="RefSeq" id="WP_235322751.1">
    <property type="nucleotide sequence ID" value="NZ_JAFBIT010000001.1"/>
</dbReference>
<dbReference type="PANTHER" id="PTHR43425">
    <property type="entry name" value="OXYGEN-INSENSITIVE NADPH NITROREDUCTASE"/>
    <property type="match status" value="1"/>
</dbReference>
<dbReference type="Pfam" id="PF00881">
    <property type="entry name" value="Nitroreductase"/>
    <property type="match status" value="1"/>
</dbReference>
<dbReference type="InterPro" id="IPR029479">
    <property type="entry name" value="Nitroreductase"/>
</dbReference>
<feature type="domain" description="Nitroreductase" evidence="6">
    <location>
        <begin position="9"/>
        <end position="166"/>
    </location>
</feature>
<organism evidence="7 8">
    <name type="scientific">Anaeromassilibacillus senegalensis</name>
    <dbReference type="NCBI Taxonomy" id="1673717"/>
    <lineage>
        <taxon>Bacteria</taxon>
        <taxon>Bacillati</taxon>
        <taxon>Bacillota</taxon>
        <taxon>Clostridia</taxon>
        <taxon>Eubacteriales</taxon>
        <taxon>Acutalibacteraceae</taxon>
        <taxon>Anaeromassilibacillus</taxon>
    </lineage>
</organism>
<dbReference type="Gene3D" id="3.40.109.10">
    <property type="entry name" value="NADH Oxidase"/>
    <property type="match status" value="1"/>
</dbReference>
<dbReference type="EMBL" id="JAFBIT010000001">
    <property type="protein sequence ID" value="MCF2651748.1"/>
    <property type="molecule type" value="Genomic_DNA"/>
</dbReference>
<dbReference type="PIRSF" id="PIRSF005426">
    <property type="entry name" value="Frp"/>
    <property type="match status" value="1"/>
</dbReference>
<comment type="caution">
    <text evidence="7">The sequence shown here is derived from an EMBL/GenBank/DDBJ whole genome shotgun (WGS) entry which is preliminary data.</text>
</comment>
<proteinExistence type="inferred from homology"/>
<dbReference type="SUPFAM" id="SSF55469">
    <property type="entry name" value="FMN-dependent nitroreductase-like"/>
    <property type="match status" value="1"/>
</dbReference>
<name>A0ABS9CKS8_9FIRM</name>
<keyword evidence="8" id="KW-1185">Reference proteome</keyword>
<evidence type="ECO:0000313" key="7">
    <source>
        <dbReference type="EMBL" id="MCF2651748.1"/>
    </source>
</evidence>
<keyword evidence="3 5" id="KW-0288">FMN</keyword>
<dbReference type="InterPro" id="IPR016446">
    <property type="entry name" value="Flavin_OxRdtase_Frp"/>
</dbReference>
<evidence type="ECO:0000256" key="1">
    <source>
        <dbReference type="ARBA" id="ARBA00008366"/>
    </source>
</evidence>
<protein>
    <submittedName>
        <fullName evidence="7">Nitroreductase family protein</fullName>
    </submittedName>
</protein>
<dbReference type="PANTHER" id="PTHR43425:SF2">
    <property type="entry name" value="OXYGEN-INSENSITIVE NADPH NITROREDUCTASE"/>
    <property type="match status" value="1"/>
</dbReference>
<dbReference type="InterPro" id="IPR000415">
    <property type="entry name" value="Nitroreductase-like"/>
</dbReference>
<keyword evidence="2 5" id="KW-0285">Flavoprotein</keyword>
<evidence type="ECO:0000259" key="6">
    <source>
        <dbReference type="Pfam" id="PF00881"/>
    </source>
</evidence>
<gene>
    <name evidence="7" type="ORF">JQM67_03960</name>
</gene>
<dbReference type="Proteomes" id="UP001299220">
    <property type="component" value="Unassembled WGS sequence"/>
</dbReference>
<keyword evidence="5" id="KW-0521">NADP</keyword>
<comment type="similarity">
    <text evidence="1 5">Belongs to the flavin oxidoreductase frp family.</text>
</comment>
<reference evidence="7 8" key="1">
    <citation type="submission" date="2020-12" db="EMBL/GenBank/DDBJ databases">
        <title>Whole genome sequences of gut porcine anaerobes.</title>
        <authorList>
            <person name="Kubasova T."/>
            <person name="Jahodarova E."/>
            <person name="Rychlik I."/>
        </authorList>
    </citation>
    <scope>NUCLEOTIDE SEQUENCE [LARGE SCALE GENOMIC DNA]</scope>
    <source>
        <strain evidence="7 8">An867</strain>
    </source>
</reference>
<evidence type="ECO:0000256" key="3">
    <source>
        <dbReference type="ARBA" id="ARBA00022643"/>
    </source>
</evidence>
<evidence type="ECO:0000256" key="2">
    <source>
        <dbReference type="ARBA" id="ARBA00022630"/>
    </source>
</evidence>
<evidence type="ECO:0000313" key="8">
    <source>
        <dbReference type="Proteomes" id="UP001299220"/>
    </source>
</evidence>
<sequence>MNETIQVLMNRKSVRVFEDREIEPEIKEAILAAAMRAPTAGNSMLYSIIDVTDQAVKDKLAETCDHQPFIAQAKMVLVFCADYHRWYRKFKLAGCDDGNVPAPELSDLILSTNDTVIAAHAACVAAESFGIGSCYIGDIIENFEIHKELFHLPAQVAPVSMLVFGYPTEQQKERKQPTRFAKSAIVFENQYRELSEDELVEMMPNDRTVAFYNRKYVSAFVKEMIRSTKEIYKNWNSKD</sequence>